<gene>
    <name evidence="1" type="ORF">CYMTET_30077</name>
</gene>
<protein>
    <submittedName>
        <fullName evidence="1">Uncharacterized protein</fullName>
    </submittedName>
</protein>
<dbReference type="EMBL" id="LGRX02017247">
    <property type="protein sequence ID" value="KAK3260995.1"/>
    <property type="molecule type" value="Genomic_DNA"/>
</dbReference>
<dbReference type="Proteomes" id="UP001190700">
    <property type="component" value="Unassembled WGS sequence"/>
</dbReference>
<evidence type="ECO:0000313" key="1">
    <source>
        <dbReference type="EMBL" id="KAK3260995.1"/>
    </source>
</evidence>
<name>A0AAE0FJR6_9CHLO</name>
<keyword evidence="2" id="KW-1185">Reference proteome</keyword>
<sequence length="125" mass="13529">MECVLGVGGCKRRPVAGARGAEVLERYMSRNCIGIDRAALIGLLGSQRHMSYDLEKVMGKYSEPLNVAENCSTVVLTCRDTRTTRPICIPVYKGVSGNISLLVKQATCAVLSEALRHSDSNMQAP</sequence>
<comment type="caution">
    <text evidence="1">The sequence shown here is derived from an EMBL/GenBank/DDBJ whole genome shotgun (WGS) entry which is preliminary data.</text>
</comment>
<evidence type="ECO:0000313" key="2">
    <source>
        <dbReference type="Proteomes" id="UP001190700"/>
    </source>
</evidence>
<accession>A0AAE0FJR6</accession>
<organism evidence="1 2">
    <name type="scientific">Cymbomonas tetramitiformis</name>
    <dbReference type="NCBI Taxonomy" id="36881"/>
    <lineage>
        <taxon>Eukaryota</taxon>
        <taxon>Viridiplantae</taxon>
        <taxon>Chlorophyta</taxon>
        <taxon>Pyramimonadophyceae</taxon>
        <taxon>Pyramimonadales</taxon>
        <taxon>Pyramimonadaceae</taxon>
        <taxon>Cymbomonas</taxon>
    </lineage>
</organism>
<dbReference type="AlphaFoldDB" id="A0AAE0FJR6"/>
<proteinExistence type="predicted"/>
<reference evidence="1 2" key="1">
    <citation type="journal article" date="2015" name="Genome Biol. Evol.">
        <title>Comparative Genomics of a Bacterivorous Green Alga Reveals Evolutionary Causalities and Consequences of Phago-Mixotrophic Mode of Nutrition.</title>
        <authorList>
            <person name="Burns J.A."/>
            <person name="Paasch A."/>
            <person name="Narechania A."/>
            <person name="Kim E."/>
        </authorList>
    </citation>
    <scope>NUCLEOTIDE SEQUENCE [LARGE SCALE GENOMIC DNA]</scope>
    <source>
        <strain evidence="1 2">PLY_AMNH</strain>
    </source>
</reference>